<dbReference type="GO" id="GO:0008483">
    <property type="term" value="F:transaminase activity"/>
    <property type="evidence" value="ECO:0007669"/>
    <property type="project" value="UniProtKB-KW"/>
</dbReference>
<protein>
    <submittedName>
        <fullName evidence="6">4-aminobutyrate aminotransferase-like enzyme</fullName>
    </submittedName>
</protein>
<dbReference type="Proteomes" id="UP000542210">
    <property type="component" value="Unassembled WGS sequence"/>
</dbReference>
<organism evidence="6 7">
    <name type="scientific">Sphaerisporangium siamense</name>
    <dbReference type="NCBI Taxonomy" id="795645"/>
    <lineage>
        <taxon>Bacteria</taxon>
        <taxon>Bacillati</taxon>
        <taxon>Actinomycetota</taxon>
        <taxon>Actinomycetes</taxon>
        <taxon>Streptosporangiales</taxon>
        <taxon>Streptosporangiaceae</taxon>
        <taxon>Sphaerisporangium</taxon>
    </lineage>
</organism>
<dbReference type="Pfam" id="PF00202">
    <property type="entry name" value="Aminotran_3"/>
    <property type="match status" value="1"/>
</dbReference>
<dbReference type="AlphaFoldDB" id="A0A7W7D5C9"/>
<dbReference type="PROSITE" id="PS00600">
    <property type="entry name" value="AA_TRANSFER_CLASS_3"/>
    <property type="match status" value="1"/>
</dbReference>
<dbReference type="PANTHER" id="PTHR11986">
    <property type="entry name" value="AMINOTRANSFERASE CLASS III"/>
    <property type="match status" value="1"/>
</dbReference>
<dbReference type="InterPro" id="IPR015422">
    <property type="entry name" value="PyrdxlP-dep_Trfase_small"/>
</dbReference>
<dbReference type="InterPro" id="IPR050103">
    <property type="entry name" value="Class-III_PLP-dep_AT"/>
</dbReference>
<accession>A0A7W7D5C9</accession>
<dbReference type="GO" id="GO:0030170">
    <property type="term" value="F:pyridoxal phosphate binding"/>
    <property type="evidence" value="ECO:0007669"/>
    <property type="project" value="InterPro"/>
</dbReference>
<reference evidence="6 7" key="1">
    <citation type="submission" date="2020-08" db="EMBL/GenBank/DDBJ databases">
        <title>Sequencing the genomes of 1000 actinobacteria strains.</title>
        <authorList>
            <person name="Klenk H.-P."/>
        </authorList>
    </citation>
    <scope>NUCLEOTIDE SEQUENCE [LARGE SCALE GENOMIC DNA]</scope>
    <source>
        <strain evidence="6 7">DSM 45784</strain>
    </source>
</reference>
<keyword evidence="3 6" id="KW-0808">Transferase</keyword>
<evidence type="ECO:0000256" key="5">
    <source>
        <dbReference type="RuleBase" id="RU003560"/>
    </source>
</evidence>
<dbReference type="InterPro" id="IPR015421">
    <property type="entry name" value="PyrdxlP-dep_Trfase_major"/>
</dbReference>
<evidence type="ECO:0000256" key="1">
    <source>
        <dbReference type="ARBA" id="ARBA00001933"/>
    </source>
</evidence>
<dbReference type="PIRSF" id="PIRSF000521">
    <property type="entry name" value="Transaminase_4ab_Lys_Orn"/>
    <property type="match status" value="1"/>
</dbReference>
<dbReference type="InterPro" id="IPR049704">
    <property type="entry name" value="Aminotrans_3_PPA_site"/>
</dbReference>
<dbReference type="PANTHER" id="PTHR11986:SF79">
    <property type="entry name" value="ACETYLORNITHINE AMINOTRANSFERASE, MITOCHONDRIAL"/>
    <property type="match status" value="1"/>
</dbReference>
<comment type="similarity">
    <text evidence="5">Belongs to the class-III pyridoxal-phosphate-dependent aminotransferase family.</text>
</comment>
<comment type="caution">
    <text evidence="6">The sequence shown here is derived from an EMBL/GenBank/DDBJ whole genome shotgun (WGS) entry which is preliminary data.</text>
</comment>
<evidence type="ECO:0000313" key="6">
    <source>
        <dbReference type="EMBL" id="MBB4700605.1"/>
    </source>
</evidence>
<name>A0A7W7D5C9_9ACTN</name>
<dbReference type="SUPFAM" id="SSF53383">
    <property type="entry name" value="PLP-dependent transferases"/>
    <property type="match status" value="1"/>
</dbReference>
<dbReference type="InterPro" id="IPR005814">
    <property type="entry name" value="Aminotrans_3"/>
</dbReference>
<dbReference type="InterPro" id="IPR015424">
    <property type="entry name" value="PyrdxlP-dep_Trfase"/>
</dbReference>
<evidence type="ECO:0000256" key="4">
    <source>
        <dbReference type="ARBA" id="ARBA00022898"/>
    </source>
</evidence>
<comment type="cofactor">
    <cofactor evidence="1">
        <name>pyridoxal 5'-phosphate</name>
        <dbReference type="ChEBI" id="CHEBI:597326"/>
    </cofactor>
</comment>
<keyword evidence="7" id="KW-1185">Reference proteome</keyword>
<dbReference type="EMBL" id="JACHND010000001">
    <property type="protein sequence ID" value="MBB4700605.1"/>
    <property type="molecule type" value="Genomic_DNA"/>
</dbReference>
<dbReference type="RefSeq" id="WP_184878994.1">
    <property type="nucleotide sequence ID" value="NZ_BOOV01000039.1"/>
</dbReference>
<dbReference type="Gene3D" id="3.40.640.10">
    <property type="entry name" value="Type I PLP-dependent aspartate aminotransferase-like (Major domain)"/>
    <property type="match status" value="1"/>
</dbReference>
<keyword evidence="2 6" id="KW-0032">Aminotransferase</keyword>
<evidence type="ECO:0000256" key="3">
    <source>
        <dbReference type="ARBA" id="ARBA00022679"/>
    </source>
</evidence>
<gene>
    <name evidence="6" type="ORF">BJ982_002149</name>
</gene>
<sequence length="434" mass="45643">MTAREIPGWVAAGDLVYRTPPEVRFARASGVRLYDEEGREYIDAEAANGALALGYDPGILREACERAMDLPALPSFCESGLRLRVLERLADRFSRAVGVPGRVAVELGGAQGIEMAMRVVAANRGGGTVLTFQGGYHGRSPFTAHLSASSRYRAAQPWPGPDVVRLPYPDCATCAHRPSSGGCNPACAAAVERLGVEDPFGVPPTGVAALVVEPLLNVGGFVLPDTGHLRRVVDHVRSLGGLIVVDEIFTGLHRLGPEWGFQLHGIEPDIVVAGKALTNGLTAFSCVWAREPLAAPEVFPPGSHSSTFAGNPFALAAVDTVLDRWDGPDTPARTVPALAARLEDVLSALVKRHLVRAVRVVGGVAVVELEGPYASRLRAIAARPRAGRPGLLLASTGMAPSAVALHPPLITPGEDVSLVAELLEQAIGELENGI</sequence>
<dbReference type="GO" id="GO:0042802">
    <property type="term" value="F:identical protein binding"/>
    <property type="evidence" value="ECO:0007669"/>
    <property type="project" value="TreeGrafter"/>
</dbReference>
<keyword evidence="4 5" id="KW-0663">Pyridoxal phosphate</keyword>
<proteinExistence type="inferred from homology"/>
<dbReference type="Gene3D" id="3.90.1150.10">
    <property type="entry name" value="Aspartate Aminotransferase, domain 1"/>
    <property type="match status" value="2"/>
</dbReference>
<evidence type="ECO:0000313" key="7">
    <source>
        <dbReference type="Proteomes" id="UP000542210"/>
    </source>
</evidence>
<evidence type="ECO:0000256" key="2">
    <source>
        <dbReference type="ARBA" id="ARBA00022576"/>
    </source>
</evidence>